<dbReference type="AlphaFoldDB" id="A0A2D2AY86"/>
<proteinExistence type="predicted"/>
<protein>
    <recommendedName>
        <fullName evidence="3">DUF3016 domain-containing protein</fullName>
    </recommendedName>
</protein>
<evidence type="ECO:0000313" key="2">
    <source>
        <dbReference type="Proteomes" id="UP000228945"/>
    </source>
</evidence>
<dbReference type="KEGG" id="cmb:CSW64_11440"/>
<dbReference type="EMBL" id="CP024201">
    <property type="protein sequence ID" value="ATQ42978.1"/>
    <property type="molecule type" value="Genomic_DNA"/>
</dbReference>
<accession>A0A2D2AY86</accession>
<name>A0A2D2AY86_9CAUL</name>
<dbReference type="RefSeq" id="WP_099622229.1">
    <property type="nucleotide sequence ID" value="NZ_CP024201.1"/>
</dbReference>
<evidence type="ECO:0000313" key="1">
    <source>
        <dbReference type="EMBL" id="ATQ42978.1"/>
    </source>
</evidence>
<gene>
    <name evidence="1" type="ORF">CSW64_11440</name>
</gene>
<reference evidence="1 2" key="1">
    <citation type="submission" date="2017-10" db="EMBL/GenBank/DDBJ databases">
        <title>Genome sequence of Caulobacter mirabilis FWC38.</title>
        <authorList>
            <person name="Fiebig A."/>
            <person name="Crosson S."/>
        </authorList>
    </citation>
    <scope>NUCLEOTIDE SEQUENCE [LARGE SCALE GENOMIC DNA]</scope>
    <source>
        <strain evidence="1 2">FWC 38</strain>
    </source>
</reference>
<dbReference type="OrthoDB" id="7191640at2"/>
<dbReference type="Proteomes" id="UP000228945">
    <property type="component" value="Chromosome"/>
</dbReference>
<organism evidence="1 2">
    <name type="scientific">Caulobacter mirabilis</name>
    <dbReference type="NCBI Taxonomy" id="69666"/>
    <lineage>
        <taxon>Bacteria</taxon>
        <taxon>Pseudomonadati</taxon>
        <taxon>Pseudomonadota</taxon>
        <taxon>Alphaproteobacteria</taxon>
        <taxon>Caulobacterales</taxon>
        <taxon>Caulobacteraceae</taxon>
        <taxon>Caulobacter</taxon>
    </lineage>
</organism>
<sequence>MRLPALLGATLIAAAAALPAWGAPLGGISSINVVVGPKLQQKAREYGVREFDTLTSELIQALEIALREHGGLVKEGGRLDLVIEDARPNRPTLQQLASKPGLSMESRGIGGATISGALTTVEGERIPLRYRWYESDFRSAAGTGVWTDAETSFDNFARKLVKGELPAKR</sequence>
<evidence type="ECO:0008006" key="3">
    <source>
        <dbReference type="Google" id="ProtNLM"/>
    </source>
</evidence>
<keyword evidence="2" id="KW-1185">Reference proteome</keyword>